<gene>
    <name evidence="1" type="ORF">ACFQ5P_09970</name>
</gene>
<evidence type="ECO:0000313" key="1">
    <source>
        <dbReference type="EMBL" id="MFD1481622.1"/>
    </source>
</evidence>
<sequence>MTAAPAPLEATFANITVRLLDHEHVQVTRRGSPGRGPSRIASYWMLDQIEAAALNAEARRDPEAKAEASALRWAIARITE</sequence>
<proteinExistence type="predicted"/>
<accession>A0ABW4DV78</accession>
<comment type="caution">
    <text evidence="1">The sequence shown here is derived from an EMBL/GenBank/DDBJ whole genome shotgun (WGS) entry which is preliminary data.</text>
</comment>
<protein>
    <submittedName>
        <fullName evidence="1">Uncharacterized protein</fullName>
    </submittedName>
</protein>
<reference evidence="2" key="1">
    <citation type="journal article" date="2019" name="Int. J. Syst. Evol. Microbiol.">
        <title>The Global Catalogue of Microorganisms (GCM) 10K type strain sequencing project: providing services to taxonomists for standard genome sequencing and annotation.</title>
        <authorList>
            <consortium name="The Broad Institute Genomics Platform"/>
            <consortium name="The Broad Institute Genome Sequencing Center for Infectious Disease"/>
            <person name="Wu L."/>
            <person name="Ma J."/>
        </authorList>
    </citation>
    <scope>NUCLEOTIDE SEQUENCE [LARGE SCALE GENOMIC DNA]</scope>
    <source>
        <strain evidence="2">CCM 8875</strain>
    </source>
</reference>
<name>A0ABW4DV78_9RHOB</name>
<dbReference type="EMBL" id="JBHTOQ010000022">
    <property type="protein sequence ID" value="MFD1481622.1"/>
    <property type="molecule type" value="Genomic_DNA"/>
</dbReference>
<organism evidence="1 2">
    <name type="scientific">Paracoccus nototheniae</name>
    <dbReference type="NCBI Taxonomy" id="2489002"/>
    <lineage>
        <taxon>Bacteria</taxon>
        <taxon>Pseudomonadati</taxon>
        <taxon>Pseudomonadota</taxon>
        <taxon>Alphaproteobacteria</taxon>
        <taxon>Rhodobacterales</taxon>
        <taxon>Paracoccaceae</taxon>
        <taxon>Paracoccus</taxon>
    </lineage>
</organism>
<dbReference type="Proteomes" id="UP001597302">
    <property type="component" value="Unassembled WGS sequence"/>
</dbReference>
<evidence type="ECO:0000313" key="2">
    <source>
        <dbReference type="Proteomes" id="UP001597302"/>
    </source>
</evidence>
<keyword evidence="2" id="KW-1185">Reference proteome</keyword>
<dbReference type="RefSeq" id="WP_131572926.1">
    <property type="nucleotide sequence ID" value="NZ_CBCSAJ010000004.1"/>
</dbReference>